<gene>
    <name evidence="1" type="ORF">KIPB_013067</name>
</gene>
<protein>
    <submittedName>
        <fullName evidence="1">Uncharacterized protein</fullName>
    </submittedName>
</protein>
<dbReference type="EMBL" id="BDIP01006035">
    <property type="protein sequence ID" value="GIQ90317.1"/>
    <property type="molecule type" value="Genomic_DNA"/>
</dbReference>
<sequence length="115" mass="12004">AKAEMSVVLEDVSLSLSLSPSRPLLLGAKAEMSVVLEDGFESLCGYRSEAEVIETIYGGASVAGSTLRAALKGTERDIKSLFEAYLSPEVQASLVSSLSDRGTDCLAGSDSAVDR</sequence>
<dbReference type="Proteomes" id="UP000265618">
    <property type="component" value="Unassembled WGS sequence"/>
</dbReference>
<reference evidence="1 2" key="1">
    <citation type="journal article" date="2018" name="PLoS ONE">
        <title>The draft genome of Kipferlia bialata reveals reductive genome evolution in fornicate parasites.</title>
        <authorList>
            <person name="Tanifuji G."/>
            <person name="Takabayashi S."/>
            <person name="Kume K."/>
            <person name="Takagi M."/>
            <person name="Nakayama T."/>
            <person name="Kamikawa R."/>
            <person name="Inagaki Y."/>
            <person name="Hashimoto T."/>
        </authorList>
    </citation>
    <scope>NUCLEOTIDE SEQUENCE [LARGE SCALE GENOMIC DNA]</scope>
    <source>
        <strain evidence="1">NY0173</strain>
    </source>
</reference>
<keyword evidence="2" id="KW-1185">Reference proteome</keyword>
<feature type="non-terminal residue" evidence="1">
    <location>
        <position position="1"/>
    </location>
</feature>
<evidence type="ECO:0000313" key="2">
    <source>
        <dbReference type="Proteomes" id="UP000265618"/>
    </source>
</evidence>
<comment type="caution">
    <text evidence="1">The sequence shown here is derived from an EMBL/GenBank/DDBJ whole genome shotgun (WGS) entry which is preliminary data.</text>
</comment>
<name>A0A9K3D7Z9_9EUKA</name>
<proteinExistence type="predicted"/>
<accession>A0A9K3D7Z9</accession>
<organism evidence="1 2">
    <name type="scientific">Kipferlia bialata</name>
    <dbReference type="NCBI Taxonomy" id="797122"/>
    <lineage>
        <taxon>Eukaryota</taxon>
        <taxon>Metamonada</taxon>
        <taxon>Carpediemonas-like organisms</taxon>
        <taxon>Kipferlia</taxon>
    </lineage>
</organism>
<dbReference type="AlphaFoldDB" id="A0A9K3D7Z9"/>
<evidence type="ECO:0000313" key="1">
    <source>
        <dbReference type="EMBL" id="GIQ90317.1"/>
    </source>
</evidence>